<dbReference type="OrthoDB" id="62912at2759"/>
<organism evidence="2 3">
    <name type="scientific">Thraustotheca clavata</name>
    <dbReference type="NCBI Taxonomy" id="74557"/>
    <lineage>
        <taxon>Eukaryota</taxon>
        <taxon>Sar</taxon>
        <taxon>Stramenopiles</taxon>
        <taxon>Oomycota</taxon>
        <taxon>Saprolegniomycetes</taxon>
        <taxon>Saprolegniales</taxon>
        <taxon>Achlyaceae</taxon>
        <taxon>Thraustotheca</taxon>
    </lineage>
</organism>
<proteinExistence type="predicted"/>
<gene>
    <name evidence="2" type="ORF">THRCLA_05624</name>
</gene>
<sequence length="445" mass="50228">MSKKKLSTSSPLIRSFLSPQSSQDVVNAFLSPHLHRARTSEVKSSFGSSTDSDVELLFSQPPTTRIDSDGVISIIDDDDVKMVTPKRKSTSNDQKPYTPSSTVKSRMSNSLVFDLNTSLKTTNPEVAHAALRSLVALGKEYPTNMTFSQCLEVIEDGIPSYERTAAILASLTFVFDQASLCNAALEYPDRWEIVLTLFEVFAIILITFSSKYHNVIVRTLLVLQFMVYLLRRDYAICESRYAATNKNWIQHTRVYDLLKSTQPVLKRARSGRGVANNGIRQALDFIPQFWARVYDSGKCPTEYLRDAKETCISTIQVVEMLLNLTDQTENCLQRLQNSLAKVKLTTRQTFLQSMQSPTQKLFLATTYLGRTTSTRSTETEWLDCVVDSHFAEKYQSWTGKLLLIQKLKYNVDEAGNTKELQKFANIHANNILRTKAKDATDCSSP</sequence>
<accession>A0A1V9ZVC0</accession>
<dbReference type="EMBL" id="JNBS01001324">
    <property type="protein sequence ID" value="OQS01957.1"/>
    <property type="molecule type" value="Genomic_DNA"/>
</dbReference>
<name>A0A1V9ZVC0_9STRA</name>
<keyword evidence="3" id="KW-1185">Reference proteome</keyword>
<protein>
    <submittedName>
        <fullName evidence="2">Uncharacterized protein</fullName>
    </submittedName>
</protein>
<feature type="compositionally biased region" description="Polar residues" evidence="1">
    <location>
        <begin position="91"/>
        <end position="103"/>
    </location>
</feature>
<feature type="region of interest" description="Disordered" evidence="1">
    <location>
        <begin position="82"/>
        <end position="103"/>
    </location>
</feature>
<evidence type="ECO:0000313" key="3">
    <source>
        <dbReference type="Proteomes" id="UP000243217"/>
    </source>
</evidence>
<comment type="caution">
    <text evidence="2">The sequence shown here is derived from an EMBL/GenBank/DDBJ whole genome shotgun (WGS) entry which is preliminary data.</text>
</comment>
<reference evidence="2 3" key="1">
    <citation type="journal article" date="2014" name="Genome Biol. Evol.">
        <title>The secreted proteins of Achlya hypogyna and Thraustotheca clavata identify the ancestral oomycete secretome and reveal gene acquisitions by horizontal gene transfer.</title>
        <authorList>
            <person name="Misner I."/>
            <person name="Blouin N."/>
            <person name="Leonard G."/>
            <person name="Richards T.A."/>
            <person name="Lane C.E."/>
        </authorList>
    </citation>
    <scope>NUCLEOTIDE SEQUENCE [LARGE SCALE GENOMIC DNA]</scope>
    <source>
        <strain evidence="2 3">ATCC 34112</strain>
    </source>
</reference>
<dbReference type="AlphaFoldDB" id="A0A1V9ZVC0"/>
<evidence type="ECO:0000256" key="1">
    <source>
        <dbReference type="SAM" id="MobiDB-lite"/>
    </source>
</evidence>
<evidence type="ECO:0000313" key="2">
    <source>
        <dbReference type="EMBL" id="OQS01957.1"/>
    </source>
</evidence>
<dbReference type="Proteomes" id="UP000243217">
    <property type="component" value="Unassembled WGS sequence"/>
</dbReference>